<protein>
    <recommendedName>
        <fullName evidence="4">Sjoegren syndrome nuclear autoantigen 1</fullName>
    </recommendedName>
</protein>
<dbReference type="PANTHER" id="PTHR28661:SF1">
    <property type="entry name" value="MICROTUBULE NUCLEATION FACTOR SSNA1"/>
    <property type="match status" value="1"/>
</dbReference>
<name>A0AAU9J6T0_9CILI</name>
<organism evidence="2 3">
    <name type="scientific">Blepharisma stoltei</name>
    <dbReference type="NCBI Taxonomy" id="1481888"/>
    <lineage>
        <taxon>Eukaryota</taxon>
        <taxon>Sar</taxon>
        <taxon>Alveolata</taxon>
        <taxon>Ciliophora</taxon>
        <taxon>Postciliodesmatophora</taxon>
        <taxon>Heterotrichea</taxon>
        <taxon>Heterotrichida</taxon>
        <taxon>Blepharismidae</taxon>
        <taxon>Blepharisma</taxon>
    </lineage>
</organism>
<accession>A0AAU9J6T0</accession>
<sequence length="110" mass="12503">MTSQGASLQNCNNQLVACLEELKEQRGGLDQNIEKVLKEKSEIEKQLAQLSKELALVNENLSKKIQARNEFDRTIQETEGAYMKILESSQTLLHVLKRESTNLNKRISDS</sequence>
<keyword evidence="1" id="KW-0175">Coiled coil</keyword>
<evidence type="ECO:0000256" key="1">
    <source>
        <dbReference type="SAM" id="Coils"/>
    </source>
</evidence>
<evidence type="ECO:0000313" key="2">
    <source>
        <dbReference type="EMBL" id="CAG9322656.1"/>
    </source>
</evidence>
<dbReference type="EMBL" id="CAJZBQ010000032">
    <property type="protein sequence ID" value="CAG9322656.1"/>
    <property type="molecule type" value="Genomic_DNA"/>
</dbReference>
<dbReference type="GO" id="GO:0036064">
    <property type="term" value="C:ciliary basal body"/>
    <property type="evidence" value="ECO:0007669"/>
    <property type="project" value="TreeGrafter"/>
</dbReference>
<dbReference type="AlphaFoldDB" id="A0AAU9J6T0"/>
<dbReference type="InterPro" id="IPR033362">
    <property type="entry name" value="SSNA1_fam"/>
</dbReference>
<keyword evidence="3" id="KW-1185">Reference proteome</keyword>
<dbReference type="Proteomes" id="UP001162131">
    <property type="component" value="Unassembled WGS sequence"/>
</dbReference>
<feature type="coiled-coil region" evidence="1">
    <location>
        <begin position="19"/>
        <end position="67"/>
    </location>
</feature>
<comment type="caution">
    <text evidence="2">The sequence shown here is derived from an EMBL/GenBank/DDBJ whole genome shotgun (WGS) entry which is preliminary data.</text>
</comment>
<evidence type="ECO:0008006" key="4">
    <source>
        <dbReference type="Google" id="ProtNLM"/>
    </source>
</evidence>
<proteinExistence type="predicted"/>
<dbReference type="PANTHER" id="PTHR28661">
    <property type="entry name" value="SJOEGREN SYNDROME NUCLEAR AUTOANTIGEN 1"/>
    <property type="match status" value="1"/>
</dbReference>
<gene>
    <name evidence="2" type="ORF">BSTOLATCC_MIC31777</name>
</gene>
<evidence type="ECO:0000313" key="3">
    <source>
        <dbReference type="Proteomes" id="UP001162131"/>
    </source>
</evidence>
<reference evidence="2" key="1">
    <citation type="submission" date="2021-09" db="EMBL/GenBank/DDBJ databases">
        <authorList>
            <consortium name="AG Swart"/>
            <person name="Singh M."/>
            <person name="Singh A."/>
            <person name="Seah K."/>
            <person name="Emmerich C."/>
        </authorList>
    </citation>
    <scope>NUCLEOTIDE SEQUENCE</scope>
    <source>
        <strain evidence="2">ATCC30299</strain>
    </source>
</reference>